<evidence type="ECO:0000256" key="1">
    <source>
        <dbReference type="SAM" id="MobiDB-lite"/>
    </source>
</evidence>
<dbReference type="RefSeq" id="WP_131307550.1">
    <property type="nucleotide sequence ID" value="NZ_SJJR01000021.1"/>
</dbReference>
<keyword evidence="4" id="KW-1185">Reference proteome</keyword>
<dbReference type="Proteomes" id="UP000292274">
    <property type="component" value="Unassembled WGS sequence"/>
</dbReference>
<keyword evidence="2" id="KW-0472">Membrane</keyword>
<keyword evidence="3" id="KW-0969">Cilium</keyword>
<organism evidence="3 4">
    <name type="scientific">Micromonospora zingiberis</name>
    <dbReference type="NCBI Taxonomy" id="2053011"/>
    <lineage>
        <taxon>Bacteria</taxon>
        <taxon>Bacillati</taxon>
        <taxon>Actinomycetota</taxon>
        <taxon>Actinomycetes</taxon>
        <taxon>Micromonosporales</taxon>
        <taxon>Micromonosporaceae</taxon>
        <taxon>Micromonospora</taxon>
    </lineage>
</organism>
<dbReference type="OrthoDB" id="3373390at2"/>
<feature type="compositionally biased region" description="Gly residues" evidence="1">
    <location>
        <begin position="65"/>
        <end position="84"/>
    </location>
</feature>
<dbReference type="AlphaFoldDB" id="A0A4R0G8X5"/>
<feature type="compositionally biased region" description="Polar residues" evidence="1">
    <location>
        <begin position="168"/>
        <end position="178"/>
    </location>
</feature>
<keyword evidence="3" id="KW-0282">Flagellum</keyword>
<feature type="region of interest" description="Disordered" evidence="1">
    <location>
        <begin position="1"/>
        <end position="108"/>
    </location>
</feature>
<reference evidence="3 4" key="1">
    <citation type="submission" date="2019-02" db="EMBL/GenBank/DDBJ databases">
        <title>Jishengella sp. nov., isolated from a root of Zingiber montanum.</title>
        <authorList>
            <person name="Kuncharoen N."/>
            <person name="Kudo T."/>
            <person name="Masahiro Y."/>
            <person name="Ohkuma M."/>
            <person name="Tanasupawat S."/>
        </authorList>
    </citation>
    <scope>NUCLEOTIDE SEQUENCE [LARGE SCALE GENOMIC DNA]</scope>
    <source>
        <strain evidence="3 4">PLAI 1-1</strain>
    </source>
</reference>
<accession>A0A4R0G8X5</accession>
<sequence length="257" mass="26724">MANYGPPGGGPQPWQEPRSGEVHGRGQVYGSGPGYGAESTYGGGPHRPGGPEYGPGPHGPTGQYGAPGQGADGPGYGAYPPGGRGHQDDTAVNAYAGQPTPPPERRRGRAPVIATLVAVLVLVLGGGTAYYLLGQDDDATPTAVAAPTQDPPLPTADPDEGDEPEPSTPASNTSTDPRFVQQGQCVRNDAPAGSKPKLLISDCVPSTYEVLRRFDGKTSGEKDAEAKCAQVDGYTNWYFFDSELDSLDFVLCLKRRG</sequence>
<evidence type="ECO:0000313" key="4">
    <source>
        <dbReference type="Proteomes" id="UP000292274"/>
    </source>
</evidence>
<feature type="transmembrane region" description="Helical" evidence="2">
    <location>
        <begin position="112"/>
        <end position="133"/>
    </location>
</feature>
<keyword evidence="2" id="KW-0812">Transmembrane</keyword>
<protein>
    <submittedName>
        <fullName evidence="3">Flagellar basal body protein FliL</fullName>
    </submittedName>
</protein>
<dbReference type="EMBL" id="SJJR01000021">
    <property type="protein sequence ID" value="TCB92747.1"/>
    <property type="molecule type" value="Genomic_DNA"/>
</dbReference>
<feature type="region of interest" description="Disordered" evidence="1">
    <location>
        <begin position="141"/>
        <end position="178"/>
    </location>
</feature>
<gene>
    <name evidence="3" type="ORF">E0H26_24205</name>
</gene>
<comment type="caution">
    <text evidence="3">The sequence shown here is derived from an EMBL/GenBank/DDBJ whole genome shotgun (WGS) entry which is preliminary data.</text>
</comment>
<evidence type="ECO:0000313" key="3">
    <source>
        <dbReference type="EMBL" id="TCB92747.1"/>
    </source>
</evidence>
<feature type="compositionally biased region" description="Gly residues" evidence="1">
    <location>
        <begin position="27"/>
        <end position="53"/>
    </location>
</feature>
<keyword evidence="2" id="KW-1133">Transmembrane helix</keyword>
<evidence type="ECO:0000256" key="2">
    <source>
        <dbReference type="SAM" id="Phobius"/>
    </source>
</evidence>
<proteinExistence type="predicted"/>
<keyword evidence="3" id="KW-0966">Cell projection</keyword>
<name>A0A4R0G8X5_9ACTN</name>